<evidence type="ECO:0000313" key="8">
    <source>
        <dbReference type="EMBL" id="PAA73258.1"/>
    </source>
</evidence>
<comment type="similarity">
    <text evidence="2">Belongs to the TDE1 family.</text>
</comment>
<feature type="transmembrane region" description="Helical" evidence="6">
    <location>
        <begin position="187"/>
        <end position="206"/>
    </location>
</feature>
<feature type="transmembrane region" description="Helical" evidence="6">
    <location>
        <begin position="72"/>
        <end position="92"/>
    </location>
</feature>
<feature type="chain" id="PRO_5012672996" evidence="7">
    <location>
        <begin position="26"/>
        <end position="212"/>
    </location>
</feature>
<dbReference type="Pfam" id="PF03348">
    <property type="entry name" value="Serinc"/>
    <property type="match status" value="1"/>
</dbReference>
<dbReference type="AlphaFoldDB" id="A0A267FHL9"/>
<evidence type="ECO:0000256" key="3">
    <source>
        <dbReference type="ARBA" id="ARBA00022692"/>
    </source>
</evidence>
<evidence type="ECO:0000313" key="9">
    <source>
        <dbReference type="Proteomes" id="UP000215902"/>
    </source>
</evidence>
<name>A0A267FHL9_9PLAT</name>
<feature type="signal peptide" evidence="7">
    <location>
        <begin position="1"/>
        <end position="25"/>
    </location>
</feature>
<gene>
    <name evidence="8" type="ORF">BOX15_Mlig029052g1</name>
</gene>
<dbReference type="InterPro" id="IPR005016">
    <property type="entry name" value="TDE1/TMS"/>
</dbReference>
<sequence length="212" mass="22767">PQDHQRSGILQSGLISLYVMYLTWSAVTSVPEKACNPTLEMVNYTMVPPTSSSGSTTTAAPPVTGDSVVAQFNWETGVSLAIFLILVIYSSIRTAAHSNVGKLGLQSESTTIADTDLGGGAGGGAESGGQAVVDDEEDGTTYSYTAFHVMFAVASLYVMMTLTNWFMPSSNLQTLQSNYASVWIKIASSWLCIFIYAWTLLAPVMFPDRDFT</sequence>
<keyword evidence="3 6" id="KW-0812">Transmembrane</keyword>
<dbReference type="PANTHER" id="PTHR10383">
    <property type="entry name" value="SERINE INCORPORATOR"/>
    <property type="match status" value="1"/>
</dbReference>
<comment type="caution">
    <text evidence="8">The sequence shown here is derived from an EMBL/GenBank/DDBJ whole genome shotgun (WGS) entry which is preliminary data.</text>
</comment>
<dbReference type="OrthoDB" id="5963193at2759"/>
<evidence type="ECO:0000256" key="7">
    <source>
        <dbReference type="SAM" id="SignalP"/>
    </source>
</evidence>
<evidence type="ECO:0000256" key="2">
    <source>
        <dbReference type="ARBA" id="ARBA00006665"/>
    </source>
</evidence>
<dbReference type="GO" id="GO:0016020">
    <property type="term" value="C:membrane"/>
    <property type="evidence" value="ECO:0007669"/>
    <property type="project" value="UniProtKB-SubCell"/>
</dbReference>
<evidence type="ECO:0000256" key="5">
    <source>
        <dbReference type="ARBA" id="ARBA00023136"/>
    </source>
</evidence>
<keyword evidence="4 6" id="KW-1133">Transmembrane helix</keyword>
<accession>A0A267FHL9</accession>
<protein>
    <submittedName>
        <fullName evidence="8">Uncharacterized protein</fullName>
    </submittedName>
</protein>
<keyword evidence="9" id="KW-1185">Reference proteome</keyword>
<dbReference type="PANTHER" id="PTHR10383:SF9">
    <property type="entry name" value="SERINE INCORPORATOR, ISOFORM F"/>
    <property type="match status" value="1"/>
</dbReference>
<keyword evidence="5 6" id="KW-0472">Membrane</keyword>
<reference evidence="8 9" key="1">
    <citation type="submission" date="2017-06" db="EMBL/GenBank/DDBJ databases">
        <title>A platform for efficient transgenesis in Macrostomum lignano, a flatworm model organism for stem cell research.</title>
        <authorList>
            <person name="Berezikov E."/>
        </authorList>
    </citation>
    <scope>NUCLEOTIDE SEQUENCE [LARGE SCALE GENOMIC DNA]</scope>
    <source>
        <strain evidence="8">DV1</strain>
        <tissue evidence="8">Whole organism</tissue>
    </source>
</reference>
<keyword evidence="7" id="KW-0732">Signal</keyword>
<evidence type="ECO:0000256" key="6">
    <source>
        <dbReference type="SAM" id="Phobius"/>
    </source>
</evidence>
<organism evidence="8 9">
    <name type="scientific">Macrostomum lignano</name>
    <dbReference type="NCBI Taxonomy" id="282301"/>
    <lineage>
        <taxon>Eukaryota</taxon>
        <taxon>Metazoa</taxon>
        <taxon>Spiralia</taxon>
        <taxon>Lophotrochozoa</taxon>
        <taxon>Platyhelminthes</taxon>
        <taxon>Rhabditophora</taxon>
        <taxon>Macrostomorpha</taxon>
        <taxon>Macrostomida</taxon>
        <taxon>Macrostomidae</taxon>
        <taxon>Macrostomum</taxon>
    </lineage>
</organism>
<proteinExistence type="inferred from homology"/>
<comment type="subcellular location">
    <subcellularLocation>
        <location evidence="1">Membrane</location>
        <topology evidence="1">Multi-pass membrane protein</topology>
    </subcellularLocation>
</comment>
<feature type="non-terminal residue" evidence="8">
    <location>
        <position position="1"/>
    </location>
</feature>
<feature type="transmembrane region" description="Helical" evidence="6">
    <location>
        <begin position="146"/>
        <end position="167"/>
    </location>
</feature>
<evidence type="ECO:0000256" key="4">
    <source>
        <dbReference type="ARBA" id="ARBA00022989"/>
    </source>
</evidence>
<dbReference type="EMBL" id="NIVC01001022">
    <property type="protein sequence ID" value="PAA73258.1"/>
    <property type="molecule type" value="Genomic_DNA"/>
</dbReference>
<dbReference type="Proteomes" id="UP000215902">
    <property type="component" value="Unassembled WGS sequence"/>
</dbReference>
<evidence type="ECO:0000256" key="1">
    <source>
        <dbReference type="ARBA" id="ARBA00004141"/>
    </source>
</evidence>